<gene>
    <name evidence="3" type="ORF">EV140_0522</name>
    <name evidence="2" type="ORF">MalAC0309_1302</name>
</gene>
<dbReference type="Proteomes" id="UP000292408">
    <property type="component" value="Unassembled WGS sequence"/>
</dbReference>
<keyword evidence="5" id="KW-1185">Reference proteome</keyword>
<organism evidence="2 4">
    <name type="scientific">Microcella alkaliphila</name>
    <dbReference type="NCBI Taxonomy" id="279828"/>
    <lineage>
        <taxon>Bacteria</taxon>
        <taxon>Bacillati</taxon>
        <taxon>Actinomycetota</taxon>
        <taxon>Actinomycetes</taxon>
        <taxon>Micrococcales</taxon>
        <taxon>Microbacteriaceae</taxon>
        <taxon>Microcella</taxon>
    </lineage>
</organism>
<dbReference type="InterPro" id="IPR003425">
    <property type="entry name" value="CCB3/YggT"/>
</dbReference>
<dbReference type="Proteomes" id="UP000218965">
    <property type="component" value="Chromosome"/>
</dbReference>
<evidence type="ECO:0000313" key="5">
    <source>
        <dbReference type="Proteomes" id="UP000292408"/>
    </source>
</evidence>
<dbReference type="OrthoDB" id="3216131at2"/>
<keyword evidence="1" id="KW-0472">Membrane</keyword>
<name>A0A0U5BD26_9MICO</name>
<feature type="transmembrane region" description="Helical" evidence="1">
    <location>
        <begin position="7"/>
        <end position="29"/>
    </location>
</feature>
<evidence type="ECO:0000313" key="2">
    <source>
        <dbReference type="EMBL" id="BAU32159.1"/>
    </source>
</evidence>
<sequence>MQLLVTIVLSVLYFALLIVFIALWARFIIDWVQVLNRGWRPRGPMVVVAELSYTITDPPIRTVRKVVPPLRLGSIQLDLAFMIVLFVVWILMNLVRP</sequence>
<evidence type="ECO:0000256" key="1">
    <source>
        <dbReference type="SAM" id="Phobius"/>
    </source>
</evidence>
<dbReference type="RefSeq" id="WP_096421277.1">
    <property type="nucleotide sequence ID" value="NZ_AP017315.1"/>
</dbReference>
<reference evidence="3" key="5">
    <citation type="submission" date="2019-02" db="EMBL/GenBank/DDBJ databases">
        <authorList>
            <person name="Whitman W."/>
            <person name="Huntemann M."/>
            <person name="Clum A."/>
            <person name="Pillay M."/>
            <person name="Palaniappan K."/>
            <person name="Varghese N."/>
            <person name="Mikhailova N."/>
            <person name="Stamatis D."/>
            <person name="Reddy T."/>
            <person name="Daum C."/>
            <person name="Shapiro N."/>
            <person name="Ivanova N."/>
            <person name="Kyrpides N."/>
            <person name="Woyke T."/>
        </authorList>
    </citation>
    <scope>NUCLEOTIDE SEQUENCE</scope>
    <source>
        <strain evidence="3">AC4r</strain>
    </source>
</reference>
<dbReference type="EMBL" id="AP017315">
    <property type="protein sequence ID" value="BAU32159.1"/>
    <property type="molecule type" value="Genomic_DNA"/>
</dbReference>
<evidence type="ECO:0000313" key="3">
    <source>
        <dbReference type="EMBL" id="RZT64280.1"/>
    </source>
</evidence>
<accession>A0A0U5BD26</accession>
<dbReference type="Pfam" id="PF02325">
    <property type="entry name" value="CCB3_YggT"/>
    <property type="match status" value="1"/>
</dbReference>
<protein>
    <submittedName>
        <fullName evidence="2">Conserved membrane protein</fullName>
    </submittedName>
    <submittedName>
        <fullName evidence="3">YggT family protein</fullName>
    </submittedName>
</protein>
<proteinExistence type="predicted"/>
<dbReference type="KEGG" id="malk:MalAC0309_1302"/>
<dbReference type="GO" id="GO:0016020">
    <property type="term" value="C:membrane"/>
    <property type="evidence" value="ECO:0007669"/>
    <property type="project" value="InterPro"/>
</dbReference>
<reference evidence="3 5" key="1">
    <citation type="journal article" date="2015" name="Stand. Genomic Sci.">
        <title>Genomic Encyclopedia of Bacterial and Archaeal Type Strains, Phase III: the genomes of soil and plant-associated and newly described type strains.</title>
        <authorList>
            <person name="Whitman W.B."/>
            <person name="Woyke T."/>
            <person name="Klenk H.P."/>
            <person name="Zhou Y."/>
            <person name="Lilburn T.G."/>
            <person name="Beck B.J."/>
            <person name="De Vos P."/>
            <person name="Vandamme P."/>
            <person name="Eisen J.A."/>
            <person name="Garrity G."/>
            <person name="Hugenholtz P."/>
            <person name="Kyrpides N.C."/>
        </authorList>
    </citation>
    <scope>NUCLEOTIDE SEQUENCE [LARGE SCALE GENOMIC DNA]</scope>
    <source>
        <strain evidence="3 5">AC4r</strain>
    </source>
</reference>
<reference evidence="2" key="2">
    <citation type="submission" date="2015-12" db="EMBL/GenBank/DDBJ databases">
        <authorList>
            <consortium name="Microcella alkaliphila JAM AC0309 genome sequencing consortium"/>
            <person name="Kurata A."/>
            <person name="Hirose Y."/>
            <person name="Kishimoto N."/>
            <person name="Kobayashi T."/>
        </authorList>
    </citation>
    <scope>NUCLEOTIDE SEQUENCE</scope>
    <source>
        <strain evidence="2">JAM AC0309</strain>
    </source>
</reference>
<reference evidence="4" key="3">
    <citation type="submission" date="2015-12" db="EMBL/GenBank/DDBJ databases">
        <authorList>
            <person name="Shamseldin A."/>
            <person name="Moawad H."/>
            <person name="Abd El-Rahim W.M."/>
            <person name="Sadowsky M.J."/>
        </authorList>
    </citation>
    <scope>NUCLEOTIDE SEQUENCE [LARGE SCALE GENOMIC DNA]</scope>
    <source>
        <strain evidence="4">JAM AC0309</strain>
    </source>
</reference>
<feature type="transmembrane region" description="Helical" evidence="1">
    <location>
        <begin position="75"/>
        <end position="95"/>
    </location>
</feature>
<keyword evidence="1" id="KW-0812">Transmembrane</keyword>
<keyword evidence="1" id="KW-1133">Transmembrane helix</keyword>
<evidence type="ECO:0000313" key="4">
    <source>
        <dbReference type="Proteomes" id="UP000218965"/>
    </source>
</evidence>
<dbReference type="EMBL" id="SGXT01000011">
    <property type="protein sequence ID" value="RZT64280.1"/>
    <property type="molecule type" value="Genomic_DNA"/>
</dbReference>
<dbReference type="AlphaFoldDB" id="A0A0U5BD26"/>
<reference evidence="2 4" key="4">
    <citation type="submission" date="2016-01" db="EMBL/GenBank/DDBJ databases">
        <title>Microcella alkaliphila JAM AC0309 whole genome shotgun sequence.</title>
        <authorList>
            <person name="Kurata A."/>
            <person name="Hirose Y."/>
            <person name="Kishimoto N."/>
            <person name="Kobayashi T."/>
        </authorList>
    </citation>
    <scope>NUCLEOTIDE SEQUENCE [LARGE SCALE GENOMIC DNA]</scope>
    <source>
        <strain evidence="2 4">JAM AC0309</strain>
    </source>
</reference>